<keyword evidence="4" id="KW-0325">Glycoprotein</keyword>
<reference evidence="7" key="1">
    <citation type="submission" date="2023-01" db="EMBL/GenBank/DDBJ databases">
        <title>Genome assembly of the deep-sea coral Lophelia pertusa.</title>
        <authorList>
            <person name="Herrera S."/>
            <person name="Cordes E."/>
        </authorList>
    </citation>
    <scope>NUCLEOTIDE SEQUENCE</scope>
    <source>
        <strain evidence="7">USNM1676648</strain>
        <tissue evidence="7">Polyp</tissue>
    </source>
</reference>
<accession>A0A9X0A4D0</accession>
<dbReference type="OrthoDB" id="8961010at2759"/>
<evidence type="ECO:0000256" key="4">
    <source>
        <dbReference type="ARBA" id="ARBA00023180"/>
    </source>
</evidence>
<dbReference type="InterPro" id="IPR002126">
    <property type="entry name" value="Cadherin-like_dom"/>
</dbReference>
<feature type="domain" description="Cadherin" evidence="6">
    <location>
        <begin position="13"/>
        <end position="99"/>
    </location>
</feature>
<evidence type="ECO:0000256" key="1">
    <source>
        <dbReference type="ARBA" id="ARBA00004167"/>
    </source>
</evidence>
<dbReference type="GO" id="GO:0005886">
    <property type="term" value="C:plasma membrane"/>
    <property type="evidence" value="ECO:0007669"/>
    <property type="project" value="TreeGrafter"/>
</dbReference>
<dbReference type="GO" id="GO:0007156">
    <property type="term" value="P:homophilic cell adhesion via plasma membrane adhesion molecules"/>
    <property type="evidence" value="ECO:0007669"/>
    <property type="project" value="InterPro"/>
</dbReference>
<dbReference type="InterPro" id="IPR050174">
    <property type="entry name" value="Protocadherin/Cadherin-CA"/>
</dbReference>
<dbReference type="Proteomes" id="UP001163046">
    <property type="component" value="Unassembled WGS sequence"/>
</dbReference>
<keyword evidence="3" id="KW-1133">Transmembrane helix</keyword>
<dbReference type="AlphaFoldDB" id="A0A9X0A4D0"/>
<dbReference type="SUPFAM" id="SSF49313">
    <property type="entry name" value="Cadherin-like"/>
    <property type="match status" value="2"/>
</dbReference>
<dbReference type="PANTHER" id="PTHR24028:SF328">
    <property type="entry name" value="CADHERIN-3"/>
    <property type="match status" value="1"/>
</dbReference>
<evidence type="ECO:0000256" key="5">
    <source>
        <dbReference type="PROSITE-ProRule" id="PRU00043"/>
    </source>
</evidence>
<feature type="domain" description="Cadherin" evidence="6">
    <location>
        <begin position="99"/>
        <end position="178"/>
    </location>
</feature>
<evidence type="ECO:0000256" key="3">
    <source>
        <dbReference type="ARBA" id="ARBA00022989"/>
    </source>
</evidence>
<dbReference type="PROSITE" id="PS50268">
    <property type="entry name" value="CADHERIN_2"/>
    <property type="match status" value="2"/>
</dbReference>
<gene>
    <name evidence="7" type="ORF">OS493_018417</name>
</gene>
<keyword evidence="3" id="KW-0472">Membrane</keyword>
<keyword evidence="5" id="KW-0106">Calcium</keyword>
<evidence type="ECO:0000256" key="2">
    <source>
        <dbReference type="ARBA" id="ARBA00022692"/>
    </source>
</evidence>
<dbReference type="InterPro" id="IPR015919">
    <property type="entry name" value="Cadherin-like_sf"/>
</dbReference>
<dbReference type="CDD" id="cd11304">
    <property type="entry name" value="Cadherin_repeat"/>
    <property type="match status" value="2"/>
</dbReference>
<keyword evidence="2" id="KW-0812">Transmembrane</keyword>
<dbReference type="Gene3D" id="2.60.40.60">
    <property type="entry name" value="Cadherins"/>
    <property type="match status" value="2"/>
</dbReference>
<comment type="subcellular location">
    <subcellularLocation>
        <location evidence="1">Membrane</location>
        <topology evidence="1">Single-pass membrane protein</topology>
    </subcellularLocation>
</comment>
<dbReference type="Pfam" id="PF00028">
    <property type="entry name" value="Cadherin"/>
    <property type="match status" value="1"/>
</dbReference>
<keyword evidence="8" id="KW-1185">Reference proteome</keyword>
<evidence type="ECO:0000259" key="6">
    <source>
        <dbReference type="PROSITE" id="PS50268"/>
    </source>
</evidence>
<dbReference type="PANTHER" id="PTHR24028">
    <property type="entry name" value="CADHERIN-87A"/>
    <property type="match status" value="1"/>
</dbReference>
<sequence length="190" mass="20595">MLWQEQSLDSFVVTDPDNAKSPSHQTHTCLFDVSQPSDENYFFINSALVLKVKGALQIDFERMKHLAFTVTCTDSGHPQHALSSGFVISVKDVNEPPVNLTLSSTTVDENTPLGTPVGRLSSDDPDQPGGAHTYSIVGPVGVPFSIGGTHNRTLLVNGPLDHETNPTLLVIIRATDSGGLFMEKTFKITY</sequence>
<evidence type="ECO:0000313" key="8">
    <source>
        <dbReference type="Proteomes" id="UP001163046"/>
    </source>
</evidence>
<comment type="caution">
    <text evidence="7">The sequence shown here is derived from an EMBL/GenBank/DDBJ whole genome shotgun (WGS) entry which is preliminary data.</text>
</comment>
<organism evidence="7 8">
    <name type="scientific">Desmophyllum pertusum</name>
    <dbReference type="NCBI Taxonomy" id="174260"/>
    <lineage>
        <taxon>Eukaryota</taxon>
        <taxon>Metazoa</taxon>
        <taxon>Cnidaria</taxon>
        <taxon>Anthozoa</taxon>
        <taxon>Hexacorallia</taxon>
        <taxon>Scleractinia</taxon>
        <taxon>Caryophylliina</taxon>
        <taxon>Caryophylliidae</taxon>
        <taxon>Desmophyllum</taxon>
    </lineage>
</organism>
<evidence type="ECO:0000313" key="7">
    <source>
        <dbReference type="EMBL" id="KAJ7391374.1"/>
    </source>
</evidence>
<proteinExistence type="predicted"/>
<dbReference type="SMART" id="SM00112">
    <property type="entry name" value="CA"/>
    <property type="match status" value="2"/>
</dbReference>
<dbReference type="EMBL" id="MU825406">
    <property type="protein sequence ID" value="KAJ7391374.1"/>
    <property type="molecule type" value="Genomic_DNA"/>
</dbReference>
<protein>
    <recommendedName>
        <fullName evidence="6">Cadherin domain-containing protein</fullName>
    </recommendedName>
</protein>
<dbReference type="GO" id="GO:0005509">
    <property type="term" value="F:calcium ion binding"/>
    <property type="evidence" value="ECO:0007669"/>
    <property type="project" value="UniProtKB-UniRule"/>
</dbReference>
<name>A0A9X0A4D0_9CNID</name>